<accession>A0A1G9Z5Z8</accession>
<dbReference type="SUPFAM" id="SSF50465">
    <property type="entry name" value="EF-Tu/eEF-1alpha/eIF2-gamma C-terminal domain"/>
    <property type="match status" value="1"/>
</dbReference>
<keyword evidence="2" id="KW-0342">GTP-binding</keyword>
<dbReference type="GO" id="GO:0005525">
    <property type="term" value="F:GTP binding"/>
    <property type="evidence" value="ECO:0007669"/>
    <property type="project" value="UniProtKB-KW"/>
</dbReference>
<organism evidence="3 4">
    <name type="scientific">Pedobacter steynii</name>
    <dbReference type="NCBI Taxonomy" id="430522"/>
    <lineage>
        <taxon>Bacteria</taxon>
        <taxon>Pseudomonadati</taxon>
        <taxon>Bacteroidota</taxon>
        <taxon>Sphingobacteriia</taxon>
        <taxon>Sphingobacteriales</taxon>
        <taxon>Sphingobacteriaceae</taxon>
        <taxon>Pedobacter</taxon>
    </lineage>
</organism>
<evidence type="ECO:0008006" key="5">
    <source>
        <dbReference type="Google" id="ProtNLM"/>
    </source>
</evidence>
<dbReference type="Proteomes" id="UP000183200">
    <property type="component" value="Unassembled WGS sequence"/>
</dbReference>
<protein>
    <recommendedName>
        <fullName evidence="5">Translation elongation factor EFTu/EF1A C-terminal domain-containing protein</fullName>
    </recommendedName>
</protein>
<dbReference type="EMBL" id="FNGY01000006">
    <property type="protein sequence ID" value="SDN16607.1"/>
    <property type="molecule type" value="Genomic_DNA"/>
</dbReference>
<dbReference type="InterPro" id="IPR009001">
    <property type="entry name" value="Transl_elong_EF1A/Init_IF2_C"/>
</dbReference>
<dbReference type="AlphaFoldDB" id="A0A1G9Z5Z8"/>
<evidence type="ECO:0000256" key="1">
    <source>
        <dbReference type="ARBA" id="ARBA00022741"/>
    </source>
</evidence>
<reference evidence="4" key="1">
    <citation type="submission" date="2016-10" db="EMBL/GenBank/DDBJ databases">
        <authorList>
            <person name="Varghese N."/>
            <person name="Submissions S."/>
        </authorList>
    </citation>
    <scope>NUCLEOTIDE SEQUENCE [LARGE SCALE GENOMIC DNA]</scope>
    <source>
        <strain evidence="4">DSM 19110</strain>
    </source>
</reference>
<proteinExistence type="predicted"/>
<dbReference type="Gene3D" id="2.40.30.10">
    <property type="entry name" value="Translation factors"/>
    <property type="match status" value="1"/>
</dbReference>
<sequence length="240" mass="27200">MSIRLKRSAKRLVRDIKMDQKITTYTTLWNLVEADENDHELKDMARLLLEAMSDWPRAEQNNIANFLNEFKGYFGQALTIKMIQAKKFDGHNAWQLEAGAAIQEILDIAAKHGRESDFDKIIAHILNHYNEVFRAVDFIAELSYRTSAQGGRSTPAKSGYRPAVKFDFDEMQTSGQQTFIGKDTVFPGETVDAKIKIIASDYFAGCLTEGMIFEFKEGPKVIGTGIIKQIINDKLELNKL</sequence>
<gene>
    <name evidence="3" type="ORF">SAMN05421820_106358</name>
</gene>
<evidence type="ECO:0000313" key="3">
    <source>
        <dbReference type="EMBL" id="SDN16607.1"/>
    </source>
</evidence>
<evidence type="ECO:0000256" key="2">
    <source>
        <dbReference type="ARBA" id="ARBA00023134"/>
    </source>
</evidence>
<keyword evidence="1" id="KW-0547">Nucleotide-binding</keyword>
<name>A0A1G9Z5Z8_9SPHI</name>
<evidence type="ECO:0000313" key="4">
    <source>
        <dbReference type="Proteomes" id="UP000183200"/>
    </source>
</evidence>
<keyword evidence="4" id="KW-1185">Reference proteome</keyword>